<dbReference type="GO" id="GO:0020037">
    <property type="term" value="F:heme binding"/>
    <property type="evidence" value="ECO:0007669"/>
    <property type="project" value="InterPro"/>
</dbReference>
<organism evidence="7 8">
    <name type="scientific">Flavobacterium frigoris</name>
    <dbReference type="NCBI Taxonomy" id="229204"/>
    <lineage>
        <taxon>Bacteria</taxon>
        <taxon>Pseudomonadati</taxon>
        <taxon>Bacteroidota</taxon>
        <taxon>Flavobacteriia</taxon>
        <taxon>Flavobacteriales</taxon>
        <taxon>Flavobacteriaceae</taxon>
        <taxon>Flavobacterium</taxon>
    </lineage>
</organism>
<keyword evidence="4" id="KW-0249">Electron transport</keyword>
<evidence type="ECO:0000256" key="4">
    <source>
        <dbReference type="ARBA" id="ARBA00022982"/>
    </source>
</evidence>
<dbReference type="Pfam" id="PF02085">
    <property type="entry name" value="Cytochrom_CIII"/>
    <property type="match status" value="1"/>
</dbReference>
<dbReference type="AlphaFoldDB" id="A0A1H9JVW8"/>
<name>A0A1H9JVW8_FLAFI</name>
<keyword evidence="5" id="KW-0408">Iron</keyword>
<dbReference type="EMBL" id="FOFZ01000005">
    <property type="protein sequence ID" value="SEQ91066.1"/>
    <property type="molecule type" value="Genomic_DNA"/>
</dbReference>
<evidence type="ECO:0000313" key="8">
    <source>
        <dbReference type="Proteomes" id="UP000183658"/>
    </source>
</evidence>
<accession>A0A1H9JVW8</accession>
<protein>
    <submittedName>
        <fullName evidence="7">Class III cytochrome C family protein</fullName>
    </submittedName>
</protein>
<evidence type="ECO:0000256" key="1">
    <source>
        <dbReference type="ARBA" id="ARBA00022448"/>
    </source>
</evidence>
<dbReference type="SUPFAM" id="SSF48695">
    <property type="entry name" value="Multiheme cytochromes"/>
    <property type="match status" value="1"/>
</dbReference>
<keyword evidence="8" id="KW-1185">Reference proteome</keyword>
<keyword evidence="1" id="KW-0813">Transport</keyword>
<evidence type="ECO:0000256" key="5">
    <source>
        <dbReference type="ARBA" id="ARBA00023004"/>
    </source>
</evidence>
<reference evidence="8" key="1">
    <citation type="submission" date="2016-10" db="EMBL/GenBank/DDBJ databases">
        <authorList>
            <person name="Varghese N."/>
            <person name="Submissions S."/>
        </authorList>
    </citation>
    <scope>NUCLEOTIDE SEQUENCE [LARGE SCALE GENOMIC DNA]</scope>
    <source>
        <strain evidence="8">DSM 15719</strain>
    </source>
</reference>
<keyword evidence="2" id="KW-0349">Heme</keyword>
<dbReference type="RefSeq" id="WP_074723099.1">
    <property type="nucleotide sequence ID" value="NZ_CBCRVS010000004.1"/>
</dbReference>
<dbReference type="InterPro" id="IPR036280">
    <property type="entry name" value="Multihaem_cyt_sf"/>
</dbReference>
<dbReference type="OrthoDB" id="9814800at2"/>
<evidence type="ECO:0000259" key="6">
    <source>
        <dbReference type="Pfam" id="PF02085"/>
    </source>
</evidence>
<dbReference type="Gene3D" id="3.90.10.10">
    <property type="entry name" value="Cytochrome C3"/>
    <property type="match status" value="2"/>
</dbReference>
<dbReference type="Proteomes" id="UP000183658">
    <property type="component" value="Unassembled WGS sequence"/>
</dbReference>
<gene>
    <name evidence="7" type="ORF">SAMN05444355_10578</name>
</gene>
<evidence type="ECO:0000256" key="2">
    <source>
        <dbReference type="ARBA" id="ARBA00022617"/>
    </source>
</evidence>
<dbReference type="GO" id="GO:0009055">
    <property type="term" value="F:electron transfer activity"/>
    <property type="evidence" value="ECO:0007669"/>
    <property type="project" value="InterPro"/>
</dbReference>
<proteinExistence type="predicted"/>
<evidence type="ECO:0000256" key="3">
    <source>
        <dbReference type="ARBA" id="ARBA00022723"/>
    </source>
</evidence>
<keyword evidence="3" id="KW-0479">Metal-binding</keyword>
<dbReference type="InterPro" id="IPR020942">
    <property type="entry name" value="Cyt_c_III_dom"/>
</dbReference>
<sequence>MKNYLFIAITLVILGLVYSFPHLMISPGNLYQKHSEINNDCFACHKVFSGTPNENCISCHKVAEIGLKSSAKKDTIRTNEILFHKNLQNQDCISCHSEHKGLNSKLGLSKFNHLFLNKNDQKNCVNCHSQPKNELHNQIDNSCVSCHLTSKWKPSTFKHDNYFVLDRNHPTDCKTCHNTTAKNDFKSYSCFRCHEHSINSIRKEHLKEGITNFTNCVLCHKSGDDDDIRMSVKDVKKYMNKELSKNKDDD</sequence>
<evidence type="ECO:0000313" key="7">
    <source>
        <dbReference type="EMBL" id="SEQ91066.1"/>
    </source>
</evidence>
<dbReference type="GO" id="GO:0046872">
    <property type="term" value="F:metal ion binding"/>
    <property type="evidence" value="ECO:0007669"/>
    <property type="project" value="UniProtKB-KW"/>
</dbReference>
<feature type="domain" description="Class III cytochrome C" evidence="6">
    <location>
        <begin position="32"/>
        <end position="103"/>
    </location>
</feature>